<dbReference type="AlphaFoldDB" id="A0A9D4T160"/>
<evidence type="ECO:0000313" key="13">
    <source>
        <dbReference type="EMBL" id="KAH7967635.1"/>
    </source>
</evidence>
<evidence type="ECO:0000256" key="1">
    <source>
        <dbReference type="ARBA" id="ARBA00000488"/>
    </source>
</evidence>
<dbReference type="Gene3D" id="3.40.50.12550">
    <property type="entry name" value="Ubiquitin-activating enzyme E1, inactive adenylation domain, subdomain 2"/>
    <property type="match status" value="2"/>
</dbReference>
<dbReference type="InterPro" id="IPR000011">
    <property type="entry name" value="UBQ/SUMO-activ_enz_E1-like"/>
</dbReference>
<dbReference type="GO" id="GO:0019948">
    <property type="term" value="F:SUMO activating enzyme activity"/>
    <property type="evidence" value="ECO:0007669"/>
    <property type="project" value="TreeGrafter"/>
</dbReference>
<evidence type="ECO:0000256" key="6">
    <source>
        <dbReference type="ARBA" id="ARBA00022741"/>
    </source>
</evidence>
<dbReference type="PANTHER" id="PTHR10953:SF4">
    <property type="entry name" value="UBIQUITIN-ACTIVATING ENZYME E1 C-TERMINAL DOMAIN-CONTAINING PROTEIN"/>
    <property type="match status" value="1"/>
</dbReference>
<dbReference type="InterPro" id="IPR018074">
    <property type="entry name" value="UBQ-activ_enz_E1_CS"/>
</dbReference>
<name>A0A9D4T160_RHISA</name>
<comment type="catalytic activity">
    <reaction evidence="1">
        <text>ATP + ubiquitin + [E1 ubiquitin-activating enzyme]-L-cysteine = AMP + diphosphate + S-ubiquitinyl-[E1 ubiquitin-activating enzyme]-L-cysteine.</text>
        <dbReference type="EC" id="6.2.1.45"/>
    </reaction>
</comment>
<dbReference type="Pfam" id="PF16191">
    <property type="entry name" value="E1_4HB"/>
    <property type="match status" value="1"/>
</dbReference>
<dbReference type="EMBL" id="JABSTV010001248">
    <property type="protein sequence ID" value="KAH7967635.1"/>
    <property type="molecule type" value="Genomic_DNA"/>
</dbReference>
<dbReference type="Pfam" id="PF09358">
    <property type="entry name" value="E1_UFD"/>
    <property type="match status" value="1"/>
</dbReference>
<dbReference type="Gene3D" id="1.10.10.2660">
    <property type="entry name" value="Ubiquitin-activating enzyme E1, SCCH domain"/>
    <property type="match status" value="1"/>
</dbReference>
<dbReference type="SUPFAM" id="SSF69572">
    <property type="entry name" value="Activating enzymes of the ubiquitin-like proteins"/>
    <property type="match status" value="2"/>
</dbReference>
<dbReference type="Gene3D" id="3.40.50.720">
    <property type="entry name" value="NAD(P)-binding Rossmann-like Domain"/>
    <property type="match status" value="1"/>
</dbReference>
<dbReference type="FunFam" id="3.50.50.80:FF:000002">
    <property type="entry name" value="SUMO-activating enzyme subunit 2"/>
    <property type="match status" value="1"/>
</dbReference>
<dbReference type="PROSITE" id="PS00536">
    <property type="entry name" value="UBIQUITIN_ACTIVAT_1"/>
    <property type="match status" value="1"/>
</dbReference>
<dbReference type="PRINTS" id="PR01849">
    <property type="entry name" value="UBIQUITINACT"/>
</dbReference>
<dbReference type="GO" id="GO:0031510">
    <property type="term" value="C:SUMO activating enzyme complex"/>
    <property type="evidence" value="ECO:0007669"/>
    <property type="project" value="TreeGrafter"/>
</dbReference>
<organism evidence="13 14">
    <name type="scientific">Rhipicephalus sanguineus</name>
    <name type="common">Brown dog tick</name>
    <name type="synonym">Ixodes sanguineus</name>
    <dbReference type="NCBI Taxonomy" id="34632"/>
    <lineage>
        <taxon>Eukaryota</taxon>
        <taxon>Metazoa</taxon>
        <taxon>Ecdysozoa</taxon>
        <taxon>Arthropoda</taxon>
        <taxon>Chelicerata</taxon>
        <taxon>Arachnida</taxon>
        <taxon>Acari</taxon>
        <taxon>Parasitiformes</taxon>
        <taxon>Ixodida</taxon>
        <taxon>Ixodoidea</taxon>
        <taxon>Ixodidae</taxon>
        <taxon>Rhipicephalinae</taxon>
        <taxon>Rhipicephalus</taxon>
        <taxon>Rhipicephalus</taxon>
    </lineage>
</organism>
<dbReference type="GO" id="GO:0005524">
    <property type="term" value="F:ATP binding"/>
    <property type="evidence" value="ECO:0007669"/>
    <property type="project" value="UniProtKB-KW"/>
</dbReference>
<proteinExistence type="inferred from homology"/>
<dbReference type="InterPro" id="IPR042449">
    <property type="entry name" value="Ub-E1_IAD_1"/>
</dbReference>
<keyword evidence="6 11" id="KW-0547">Nucleotide-binding</keyword>
<dbReference type="InterPro" id="IPR018075">
    <property type="entry name" value="UBQ-activ_enz_E1"/>
</dbReference>
<sequence length="935" mass="104391">MLRMAQSDVLVCGMGALGVEIAKNIILGGVKSVTVHDRAVCTRLDLSSQYYLSEESLGENRAAASEASLARLNQYVRVEAHTEPLSKEFLKQFSAVVLTETPLDEQEEIAAFAHENNISLIVADTRGLAGQIFCDFGEKFRVLDPNGEEPLSVLIASITKDTEGVVTCLEALRHGFEDGDYVAFSEVKGMTEINNCPPMKVKVLGPDTFSVGDTTQFGDYVIGGVATQVKMPKDIKFKAFQESMAKPDFVVSDFAKMSRPPQLHLGFQALQEFQHVHSRLPRPWNKACSGKFGPIQQWFYFDAFECLPQDADVSETSANAMEHTRYAGQARVFGSDVQDLLMAQNYFVVGAGAIGCELLKNFAMMGLGANDGLIHVTDMDVIERSNLNRQFLFRPDDVGQMKSTTAARAVLEMNPELNIAVHENRVGPETENVYNDDFFESLDGVANALDNVNARQYTDKRCVYYRKPLLESGTMGTKGNVQVVKPDMTESYSSSHDPPEKSIPVCTIKHFPNNIEHTLQWARDEFEGLFKQAAANAVQYLNDPEFLPKMTRSLPLSQQVVTLEEVKKILLDQRATVFDDCVVFARLRFQDQYDNQIRLLLRNYPENHTTSSGAPFWSGFKRCPHPIEFNPNNALHMDYIVAAANLRATMFGIPRITDREAIAEMLKVVEVPAFDPLPNANVAAGNTTVAVAQSDSDRVNQLLEELPDQSELGDVELTTLEFEKDDDTNFHVDFIVAASNLRAANYNIQPADRLKSKLIAGKIIPAIATTTSLVAGLACLELYKLAQGHKKLELYKNGFVNLALPFFGFSEPIPPAKKNFHGQEYTLWTAIDIQGEITLEKFIERFKEDFEVDIIILSEGPRMLYANFQPPSTRRLKMTMSEVLEDVSKQKIDPGKRSLEFAMICTDFDGNEAQHKLPTPFLPRHQEACDAWSPF</sequence>
<dbReference type="InterPro" id="IPR033127">
    <property type="entry name" value="UBQ-activ_enz_E1_Cys_AS"/>
</dbReference>
<dbReference type="Proteomes" id="UP000821837">
    <property type="component" value="Unassembled WGS sequence"/>
</dbReference>
<evidence type="ECO:0000256" key="11">
    <source>
        <dbReference type="RuleBase" id="RU000519"/>
    </source>
</evidence>
<evidence type="ECO:0000256" key="2">
    <source>
        <dbReference type="ARBA" id="ARBA00004906"/>
    </source>
</evidence>
<evidence type="ECO:0000256" key="7">
    <source>
        <dbReference type="ARBA" id="ARBA00022786"/>
    </source>
</evidence>
<dbReference type="PANTHER" id="PTHR10953">
    <property type="entry name" value="UBIQUITIN-ACTIVATING ENZYME E1"/>
    <property type="match status" value="1"/>
</dbReference>
<dbReference type="FunFam" id="3.40.50.720:FF:000015">
    <property type="entry name" value="Ubiquitin-activating enzyme E1 1"/>
    <property type="match status" value="1"/>
</dbReference>
<dbReference type="InterPro" id="IPR018965">
    <property type="entry name" value="Ub-activating_enz_E1_C"/>
</dbReference>
<comment type="similarity">
    <text evidence="3 11">Belongs to the ubiquitin-activating E1 family.</text>
</comment>
<comment type="caution">
    <text evidence="13">The sequence shown here is derived from an EMBL/GenBank/DDBJ whole genome shotgun (WGS) entry which is preliminary data.</text>
</comment>
<evidence type="ECO:0000256" key="4">
    <source>
        <dbReference type="ARBA" id="ARBA00012990"/>
    </source>
</evidence>
<dbReference type="Gene3D" id="3.50.50.80">
    <property type="entry name" value="Ubiquitin-activating enzyme E1, inactive adenylation domain, subdomain 1"/>
    <property type="match status" value="1"/>
</dbReference>
<dbReference type="InterPro" id="IPR042302">
    <property type="entry name" value="E1_FCCH_sf"/>
</dbReference>
<gene>
    <name evidence="13" type="ORF">HPB52_001512</name>
</gene>
<feature type="domain" description="Ubiquitin-activating enzyme E1 C-terminal" evidence="12">
    <location>
        <begin position="795"/>
        <end position="922"/>
    </location>
</feature>
<dbReference type="InterPro" id="IPR045886">
    <property type="entry name" value="ThiF/MoeB/HesA"/>
</dbReference>
<dbReference type="InterPro" id="IPR042063">
    <property type="entry name" value="Ubi_acti_E1_SCCH"/>
</dbReference>
<reference evidence="13" key="1">
    <citation type="journal article" date="2020" name="Cell">
        <title>Large-Scale Comparative Analyses of Tick Genomes Elucidate Their Genetic Diversity and Vector Capacities.</title>
        <authorList>
            <consortium name="Tick Genome and Microbiome Consortium (TIGMIC)"/>
            <person name="Jia N."/>
            <person name="Wang J."/>
            <person name="Shi W."/>
            <person name="Du L."/>
            <person name="Sun Y."/>
            <person name="Zhan W."/>
            <person name="Jiang J.F."/>
            <person name="Wang Q."/>
            <person name="Zhang B."/>
            <person name="Ji P."/>
            <person name="Bell-Sakyi L."/>
            <person name="Cui X.M."/>
            <person name="Yuan T.T."/>
            <person name="Jiang B.G."/>
            <person name="Yang W.F."/>
            <person name="Lam T.T."/>
            <person name="Chang Q.C."/>
            <person name="Ding S.J."/>
            <person name="Wang X.J."/>
            <person name="Zhu J.G."/>
            <person name="Ruan X.D."/>
            <person name="Zhao L."/>
            <person name="Wei J.T."/>
            <person name="Ye R.Z."/>
            <person name="Que T.C."/>
            <person name="Du C.H."/>
            <person name="Zhou Y.H."/>
            <person name="Cheng J.X."/>
            <person name="Dai P.F."/>
            <person name="Guo W.B."/>
            <person name="Han X.H."/>
            <person name="Huang E.J."/>
            <person name="Li L.F."/>
            <person name="Wei W."/>
            <person name="Gao Y.C."/>
            <person name="Liu J.Z."/>
            <person name="Shao H.Z."/>
            <person name="Wang X."/>
            <person name="Wang C.C."/>
            <person name="Yang T.C."/>
            <person name="Huo Q.B."/>
            <person name="Li W."/>
            <person name="Chen H.Y."/>
            <person name="Chen S.E."/>
            <person name="Zhou L.G."/>
            <person name="Ni X.B."/>
            <person name="Tian J.H."/>
            <person name="Sheng Y."/>
            <person name="Liu T."/>
            <person name="Pan Y.S."/>
            <person name="Xia L.Y."/>
            <person name="Li J."/>
            <person name="Zhao F."/>
            <person name="Cao W.C."/>
        </authorList>
    </citation>
    <scope>NUCLEOTIDE SEQUENCE</scope>
    <source>
        <strain evidence="13">Rsan-2018</strain>
    </source>
</reference>
<dbReference type="InterPro" id="IPR000594">
    <property type="entry name" value="ThiF_NAD_FAD-bd"/>
</dbReference>
<dbReference type="EC" id="6.2.1.45" evidence="4"/>
<accession>A0A9D4T160</accession>
<comment type="pathway">
    <text evidence="2">Protein modification; protein ubiquitination.</text>
</comment>
<dbReference type="Gene3D" id="3.10.290.60">
    <property type="entry name" value="Ubiquitin-activating enzyme E1, UFD domain"/>
    <property type="match status" value="1"/>
</dbReference>
<dbReference type="FunFam" id="2.40.30.180:FF:000001">
    <property type="entry name" value="ubiquitin-like modifier-activating enzyme 1"/>
    <property type="match status" value="1"/>
</dbReference>
<keyword evidence="14" id="KW-1185">Reference proteome</keyword>
<dbReference type="CDD" id="cd01491">
    <property type="entry name" value="Ube1_repeat1"/>
    <property type="match status" value="1"/>
</dbReference>
<evidence type="ECO:0000256" key="8">
    <source>
        <dbReference type="ARBA" id="ARBA00022840"/>
    </source>
</evidence>
<dbReference type="Pfam" id="PF10585">
    <property type="entry name" value="UBA_E1_SCCH"/>
    <property type="match status" value="1"/>
</dbReference>
<keyword evidence="5 11" id="KW-0436">Ligase</keyword>
<protein>
    <recommendedName>
        <fullName evidence="4">E1 ubiquitin-activating enzyme</fullName>
        <ecNumber evidence="4">6.2.1.45</ecNumber>
    </recommendedName>
    <alternativeName>
        <fullName evidence="9">Ubiquitin-activating enzyme E1</fullName>
    </alternativeName>
</protein>
<evidence type="ECO:0000313" key="14">
    <source>
        <dbReference type="Proteomes" id="UP000821837"/>
    </source>
</evidence>
<dbReference type="GO" id="GO:0016925">
    <property type="term" value="P:protein sumoylation"/>
    <property type="evidence" value="ECO:0007669"/>
    <property type="project" value="TreeGrafter"/>
</dbReference>
<dbReference type="GO" id="GO:0005737">
    <property type="term" value="C:cytoplasm"/>
    <property type="evidence" value="ECO:0007669"/>
    <property type="project" value="TreeGrafter"/>
</dbReference>
<dbReference type="NCBIfam" id="TIGR01408">
    <property type="entry name" value="Ube1"/>
    <property type="match status" value="1"/>
</dbReference>
<dbReference type="InterPro" id="IPR035985">
    <property type="entry name" value="Ubiquitin-activating_enz"/>
</dbReference>
<dbReference type="InterPro" id="IPR032418">
    <property type="entry name" value="E1_FCCH"/>
</dbReference>
<dbReference type="SMART" id="SM00985">
    <property type="entry name" value="UBA_e1_C"/>
    <property type="match status" value="1"/>
</dbReference>
<feature type="active site" description="Glycyl thioester intermediate" evidence="10">
    <location>
        <position position="506"/>
    </location>
</feature>
<dbReference type="PROSITE" id="PS00865">
    <property type="entry name" value="UBIQUITIN_ACTIVAT_2"/>
    <property type="match status" value="1"/>
</dbReference>
<evidence type="ECO:0000256" key="9">
    <source>
        <dbReference type="ARBA" id="ARBA00030371"/>
    </source>
</evidence>
<evidence type="ECO:0000256" key="10">
    <source>
        <dbReference type="PROSITE-ProRule" id="PRU10132"/>
    </source>
</evidence>
<keyword evidence="8 11" id="KW-0067">ATP-binding</keyword>
<dbReference type="InterPro" id="IPR038252">
    <property type="entry name" value="UBA_E1_C_sf"/>
</dbReference>
<dbReference type="InterPro" id="IPR032420">
    <property type="entry name" value="E1_4HB"/>
</dbReference>
<dbReference type="Pfam" id="PF16190">
    <property type="entry name" value="E1_FCCH"/>
    <property type="match status" value="1"/>
</dbReference>
<dbReference type="Pfam" id="PF00899">
    <property type="entry name" value="ThiF"/>
    <property type="match status" value="1"/>
</dbReference>
<dbReference type="Gene3D" id="2.40.30.180">
    <property type="entry name" value="Ubiquitin-activating enzyme E1, FCCH domain"/>
    <property type="match status" value="1"/>
</dbReference>
<dbReference type="FunFam" id="1.10.10.2660:FF:000001">
    <property type="entry name" value="Ubiquitin-activating enzyme E1 1"/>
    <property type="match status" value="1"/>
</dbReference>
<keyword evidence="7 11" id="KW-0833">Ubl conjugation pathway</keyword>
<evidence type="ECO:0000256" key="5">
    <source>
        <dbReference type="ARBA" id="ARBA00022598"/>
    </source>
</evidence>
<evidence type="ECO:0000256" key="3">
    <source>
        <dbReference type="ARBA" id="ARBA00005673"/>
    </source>
</evidence>
<dbReference type="GO" id="GO:0004839">
    <property type="term" value="F:ubiquitin activating enzyme activity"/>
    <property type="evidence" value="ECO:0007669"/>
    <property type="project" value="UniProtKB-EC"/>
</dbReference>
<dbReference type="VEuPathDB" id="VectorBase:RSAN_044803"/>
<dbReference type="InterPro" id="IPR019572">
    <property type="entry name" value="UBA_E1_SCCH"/>
</dbReference>
<reference evidence="13" key="2">
    <citation type="submission" date="2021-09" db="EMBL/GenBank/DDBJ databases">
        <authorList>
            <person name="Jia N."/>
            <person name="Wang J."/>
            <person name="Shi W."/>
            <person name="Du L."/>
            <person name="Sun Y."/>
            <person name="Zhan W."/>
            <person name="Jiang J."/>
            <person name="Wang Q."/>
            <person name="Zhang B."/>
            <person name="Ji P."/>
            <person name="Sakyi L.B."/>
            <person name="Cui X."/>
            <person name="Yuan T."/>
            <person name="Jiang B."/>
            <person name="Yang W."/>
            <person name="Lam T.T.-Y."/>
            <person name="Chang Q."/>
            <person name="Ding S."/>
            <person name="Wang X."/>
            <person name="Zhu J."/>
            <person name="Ruan X."/>
            <person name="Zhao L."/>
            <person name="Wei J."/>
            <person name="Que T."/>
            <person name="Du C."/>
            <person name="Cheng J."/>
            <person name="Dai P."/>
            <person name="Han X."/>
            <person name="Huang E."/>
            <person name="Gao Y."/>
            <person name="Liu J."/>
            <person name="Shao H."/>
            <person name="Ye R."/>
            <person name="Li L."/>
            <person name="Wei W."/>
            <person name="Wang X."/>
            <person name="Wang C."/>
            <person name="Huo Q."/>
            <person name="Li W."/>
            <person name="Guo W."/>
            <person name="Chen H."/>
            <person name="Chen S."/>
            <person name="Zhou L."/>
            <person name="Zhou L."/>
            <person name="Ni X."/>
            <person name="Tian J."/>
            <person name="Zhou Y."/>
            <person name="Sheng Y."/>
            <person name="Liu T."/>
            <person name="Pan Y."/>
            <person name="Xia L."/>
            <person name="Li J."/>
            <person name="Zhao F."/>
            <person name="Cao W."/>
        </authorList>
    </citation>
    <scope>NUCLEOTIDE SEQUENCE</scope>
    <source>
        <strain evidence="13">Rsan-2018</strain>
        <tissue evidence="13">Larvae</tissue>
    </source>
</reference>
<evidence type="ECO:0000259" key="12">
    <source>
        <dbReference type="SMART" id="SM00985"/>
    </source>
</evidence>
<dbReference type="CDD" id="cd01490">
    <property type="entry name" value="Ube1_repeat2"/>
    <property type="match status" value="1"/>
</dbReference>